<proteinExistence type="predicted"/>
<evidence type="ECO:0000313" key="4">
    <source>
        <dbReference type="Proteomes" id="UP000799049"/>
    </source>
</evidence>
<accession>A0A8K0AJL0</accession>
<dbReference type="EMBL" id="VRVR01000006">
    <property type="protein sequence ID" value="KAF0852994.1"/>
    <property type="molecule type" value="Genomic_DNA"/>
</dbReference>
<organism evidence="3 4">
    <name type="scientific">Andalucia godoyi</name>
    <name type="common">Flagellate</name>
    <dbReference type="NCBI Taxonomy" id="505711"/>
    <lineage>
        <taxon>Eukaryota</taxon>
        <taxon>Discoba</taxon>
        <taxon>Jakobida</taxon>
        <taxon>Andalucina</taxon>
        <taxon>Andaluciidae</taxon>
        <taxon>Andalucia</taxon>
    </lineage>
</organism>
<feature type="compositionally biased region" description="Low complexity" evidence="2">
    <location>
        <begin position="269"/>
        <end position="278"/>
    </location>
</feature>
<dbReference type="PROSITE" id="PS50096">
    <property type="entry name" value="IQ"/>
    <property type="match status" value="1"/>
</dbReference>
<dbReference type="Proteomes" id="UP000799049">
    <property type="component" value="Unassembled WGS sequence"/>
</dbReference>
<comment type="caution">
    <text evidence="3">The sequence shown here is derived from an EMBL/GenBank/DDBJ whole genome shotgun (WGS) entry which is preliminary data.</text>
</comment>
<sequence>MIPKPKPKPLQSSSFLLPPSASSAASSSSASHAAPISSSSSTTSSVSTHRTFPPPSQPQLQPRMLPVTSGSSFDGTNVLGALLQSSWTRNDLYEISSMVVDMLSVAQSQSQSQLQWAGEMGGVCMRLVGRLVEWSREVEGCLARAVEANAVQDAEVKRLLRLVELLEERRMALEARVVVLTSVAQSSSSPAAAASSSCCSSSSPADGLRKFELRKKFGSVEEAVDCVLRMQGSASRIQRVWRGGVARKRFRDMCIQVLQSHSHSHSHSHSPSSTSLSSNRKQSRKRKE</sequence>
<gene>
    <name evidence="3" type="ORF">ANDGO_04831</name>
</gene>
<feature type="region of interest" description="Disordered" evidence="2">
    <location>
        <begin position="261"/>
        <end position="288"/>
    </location>
</feature>
<keyword evidence="1" id="KW-0175">Coiled coil</keyword>
<evidence type="ECO:0000256" key="1">
    <source>
        <dbReference type="SAM" id="Coils"/>
    </source>
</evidence>
<evidence type="ECO:0000256" key="2">
    <source>
        <dbReference type="SAM" id="MobiDB-lite"/>
    </source>
</evidence>
<feature type="compositionally biased region" description="Low complexity" evidence="2">
    <location>
        <begin position="9"/>
        <end position="48"/>
    </location>
</feature>
<evidence type="ECO:0000313" key="3">
    <source>
        <dbReference type="EMBL" id="KAF0852994.1"/>
    </source>
</evidence>
<feature type="coiled-coil region" evidence="1">
    <location>
        <begin position="149"/>
        <end position="176"/>
    </location>
</feature>
<feature type="region of interest" description="Disordered" evidence="2">
    <location>
        <begin position="1"/>
        <end position="68"/>
    </location>
</feature>
<keyword evidence="4" id="KW-1185">Reference proteome</keyword>
<reference evidence="3" key="1">
    <citation type="submission" date="2019-09" db="EMBL/GenBank/DDBJ databases">
        <title>The Mitochondrial Proteome of the Jakobid, Andalucia godoyi, a Protist With the Most Gene-Rich and Bacteria-Like Mitochondrial Genome.</title>
        <authorList>
            <person name="Gray M.W."/>
            <person name="Burger G."/>
            <person name="Derelle R."/>
            <person name="Klimes V."/>
            <person name="Leger M."/>
            <person name="Sarrasin M."/>
            <person name="Vlcek C."/>
            <person name="Roger A.J."/>
            <person name="Elias M."/>
            <person name="Lang B.F."/>
        </authorList>
    </citation>
    <scope>NUCLEOTIDE SEQUENCE</scope>
    <source>
        <strain evidence="3">And28</strain>
    </source>
</reference>
<name>A0A8K0AJL0_ANDGO</name>
<protein>
    <submittedName>
        <fullName evidence="3">Putative mitochondrial protein</fullName>
    </submittedName>
</protein>
<dbReference type="AlphaFoldDB" id="A0A8K0AJL0"/>